<dbReference type="OrthoDB" id="5559077at2759"/>
<gene>
    <name evidence="2" type="ORF">C1645_841535</name>
</gene>
<evidence type="ECO:0000313" key="2">
    <source>
        <dbReference type="EMBL" id="RIA79100.1"/>
    </source>
</evidence>
<protein>
    <submittedName>
        <fullName evidence="2">Uncharacterized protein</fullName>
    </submittedName>
</protein>
<comment type="caution">
    <text evidence="2">The sequence shown here is derived from an EMBL/GenBank/DDBJ whole genome shotgun (WGS) entry which is preliminary data.</text>
</comment>
<sequence>MAIIAGATVVAKLQVKIEKSFTALVIFLMEPYRNTVFVVESINPWLGGLSTTIIVITFMITIPRLGVAVVLCVVFTVN</sequence>
<keyword evidence="1" id="KW-0472">Membrane</keyword>
<dbReference type="AlphaFoldDB" id="A0A397RXW9"/>
<feature type="transmembrane region" description="Helical" evidence="1">
    <location>
        <begin position="53"/>
        <end position="77"/>
    </location>
</feature>
<accession>A0A397RXW9</accession>
<keyword evidence="1" id="KW-1133">Transmembrane helix</keyword>
<evidence type="ECO:0000256" key="1">
    <source>
        <dbReference type="SAM" id="Phobius"/>
    </source>
</evidence>
<dbReference type="Proteomes" id="UP000265703">
    <property type="component" value="Unassembled WGS sequence"/>
</dbReference>
<keyword evidence="1" id="KW-0812">Transmembrane</keyword>
<reference evidence="2 3" key="1">
    <citation type="submission" date="2018-06" db="EMBL/GenBank/DDBJ databases">
        <title>Comparative genomics reveals the genomic features of Rhizophagus irregularis, R. cerebriforme, R. diaphanum and Gigaspora rosea, and their symbiotic lifestyle signature.</title>
        <authorList>
            <person name="Morin E."/>
            <person name="San Clemente H."/>
            <person name="Chen E.C.H."/>
            <person name="De La Providencia I."/>
            <person name="Hainaut M."/>
            <person name="Kuo A."/>
            <person name="Kohler A."/>
            <person name="Murat C."/>
            <person name="Tang N."/>
            <person name="Roy S."/>
            <person name="Loubradou J."/>
            <person name="Henrissat B."/>
            <person name="Grigoriev I.V."/>
            <person name="Corradi N."/>
            <person name="Roux C."/>
            <person name="Martin F.M."/>
        </authorList>
    </citation>
    <scope>NUCLEOTIDE SEQUENCE [LARGE SCALE GENOMIC DNA]</scope>
    <source>
        <strain evidence="2 3">DAOM 227022</strain>
    </source>
</reference>
<keyword evidence="3" id="KW-1185">Reference proteome</keyword>
<evidence type="ECO:0000313" key="3">
    <source>
        <dbReference type="Proteomes" id="UP000265703"/>
    </source>
</evidence>
<name>A0A397RXW9_9GLOM</name>
<organism evidence="2 3">
    <name type="scientific">Glomus cerebriforme</name>
    <dbReference type="NCBI Taxonomy" id="658196"/>
    <lineage>
        <taxon>Eukaryota</taxon>
        <taxon>Fungi</taxon>
        <taxon>Fungi incertae sedis</taxon>
        <taxon>Mucoromycota</taxon>
        <taxon>Glomeromycotina</taxon>
        <taxon>Glomeromycetes</taxon>
        <taxon>Glomerales</taxon>
        <taxon>Glomeraceae</taxon>
        <taxon>Glomus</taxon>
    </lineage>
</organism>
<dbReference type="EMBL" id="QKYT01001563">
    <property type="protein sequence ID" value="RIA79100.1"/>
    <property type="molecule type" value="Genomic_DNA"/>
</dbReference>
<proteinExistence type="predicted"/>